<dbReference type="PANTHER" id="PTHR33198">
    <property type="entry name" value="ANK_REP_REGION DOMAIN-CONTAINING PROTEIN-RELATED"/>
    <property type="match status" value="1"/>
</dbReference>
<evidence type="ECO:0000256" key="1">
    <source>
        <dbReference type="SAM" id="MobiDB-lite"/>
    </source>
</evidence>
<evidence type="ECO:0000313" key="3">
    <source>
        <dbReference type="EMBL" id="MXU97165.1"/>
    </source>
</evidence>
<dbReference type="InterPro" id="IPR048270">
    <property type="entry name" value="PNMA_C"/>
</dbReference>
<organism evidence="3">
    <name type="scientific">Ixodes ricinus</name>
    <name type="common">Common tick</name>
    <name type="synonym">Acarus ricinus</name>
    <dbReference type="NCBI Taxonomy" id="34613"/>
    <lineage>
        <taxon>Eukaryota</taxon>
        <taxon>Metazoa</taxon>
        <taxon>Ecdysozoa</taxon>
        <taxon>Arthropoda</taxon>
        <taxon>Chelicerata</taxon>
        <taxon>Arachnida</taxon>
        <taxon>Acari</taxon>
        <taxon>Parasitiformes</taxon>
        <taxon>Ixodida</taxon>
        <taxon>Ixodoidea</taxon>
        <taxon>Ixodidae</taxon>
        <taxon>Ixodinae</taxon>
        <taxon>Ixodes</taxon>
    </lineage>
</organism>
<dbReference type="EMBL" id="GIFC01015082">
    <property type="protein sequence ID" value="MXU97165.1"/>
    <property type="molecule type" value="Transcribed_RNA"/>
</dbReference>
<reference evidence="3" key="1">
    <citation type="submission" date="2019-12" db="EMBL/GenBank/DDBJ databases">
        <title>An insight into the sialome of adult female Ixodes ricinus ticks feeding for 6 days.</title>
        <authorList>
            <person name="Perner J."/>
            <person name="Ribeiro J.M.C."/>
        </authorList>
    </citation>
    <scope>NUCLEOTIDE SEQUENCE</scope>
    <source>
        <strain evidence="3">Semi-engorged</strain>
        <tissue evidence="3">Salivary glands</tissue>
    </source>
</reference>
<sequence length="251" mass="27986">MDDSAHHGRIPEFFPGGNWSSWLERLEFYFEAKNITSSAKKRAVLLTSCGESTYDTVRALLAPKKPSEVEVEDIIKSLNEHYDPKPAELLSRFKFHQRNQTPTESISEYVAALRKIAADCNFGPVTTAPTTPTPATATAAPPESDASSSQESRQVPQAPARKFSTVLPLQVMLRDRFICGVKDSHLQQRLLVERNITFDRAYALALATESAASQQLQMRKQGKVSSSTATTGKRAKLLKRNLYPLHRYGFT</sequence>
<feature type="domain" description="Paraneoplastic antigen Ma-like C-terminal" evidence="2">
    <location>
        <begin position="19"/>
        <end position="114"/>
    </location>
</feature>
<feature type="compositionally biased region" description="Low complexity" evidence="1">
    <location>
        <begin position="126"/>
        <end position="142"/>
    </location>
</feature>
<name>A0A6B0V5U0_IXORI</name>
<dbReference type="Pfam" id="PF14893">
    <property type="entry name" value="PNMA"/>
    <property type="match status" value="1"/>
</dbReference>
<dbReference type="PANTHER" id="PTHR33198:SF19">
    <property type="entry name" value="CCHC-TYPE DOMAIN-CONTAINING PROTEIN"/>
    <property type="match status" value="1"/>
</dbReference>
<feature type="compositionally biased region" description="Polar residues" evidence="1">
    <location>
        <begin position="145"/>
        <end position="155"/>
    </location>
</feature>
<protein>
    <submittedName>
        <fullName evidence="3">Putative tick transposon</fullName>
    </submittedName>
</protein>
<feature type="region of interest" description="Disordered" evidence="1">
    <location>
        <begin position="125"/>
        <end position="159"/>
    </location>
</feature>
<accession>A0A6B0V5U0</accession>
<dbReference type="AlphaFoldDB" id="A0A6B0V5U0"/>
<evidence type="ECO:0000259" key="2">
    <source>
        <dbReference type="Pfam" id="PF14893"/>
    </source>
</evidence>
<proteinExistence type="predicted"/>